<name>A0A2S5SQM4_9BURK</name>
<protein>
    <submittedName>
        <fullName evidence="1">Uncharacterized protein</fullName>
    </submittedName>
</protein>
<sequence length="101" mass="11282">MKALGTSLQYACFACRKCFKRPQFVGATNRFMPAEQQVAQHAEAAKSNRDHHHKCPECGGVAHYMGIDFKAPRRSDVRAWRSAEAVIASGGLFLRGTQRCR</sequence>
<evidence type="ECO:0000313" key="2">
    <source>
        <dbReference type="Proteomes" id="UP000238605"/>
    </source>
</evidence>
<proteinExistence type="predicted"/>
<organism evidence="1 2">
    <name type="scientific">Caldimonas caldifontis</name>
    <dbReference type="NCBI Taxonomy" id="1452508"/>
    <lineage>
        <taxon>Bacteria</taxon>
        <taxon>Pseudomonadati</taxon>
        <taxon>Pseudomonadota</taxon>
        <taxon>Betaproteobacteria</taxon>
        <taxon>Burkholderiales</taxon>
        <taxon>Sphaerotilaceae</taxon>
        <taxon>Caldimonas</taxon>
    </lineage>
</organism>
<dbReference type="OrthoDB" id="8610439at2"/>
<gene>
    <name evidence="1" type="ORF">C1704_16240</name>
</gene>
<accession>A0A2S5SQM4</accession>
<dbReference type="AlphaFoldDB" id="A0A2S5SQM4"/>
<dbReference type="Proteomes" id="UP000238605">
    <property type="component" value="Unassembled WGS sequence"/>
</dbReference>
<comment type="caution">
    <text evidence="1">The sequence shown here is derived from an EMBL/GenBank/DDBJ whole genome shotgun (WGS) entry which is preliminary data.</text>
</comment>
<reference evidence="1 2" key="1">
    <citation type="submission" date="2018-02" db="EMBL/GenBank/DDBJ databases">
        <title>Reclassifiation of [Polyangium] brachysporum DSM 7029 as Guopingzhaonella breviflexa gen. nov., sp. nov., a member of the family Comamonadaceae.</title>
        <authorList>
            <person name="Tang B."/>
        </authorList>
    </citation>
    <scope>NUCLEOTIDE SEQUENCE [LARGE SCALE GENOMIC DNA]</scope>
    <source>
        <strain evidence="1 2">BCRC 80649</strain>
    </source>
</reference>
<keyword evidence="2" id="KW-1185">Reference proteome</keyword>
<evidence type="ECO:0000313" key="1">
    <source>
        <dbReference type="EMBL" id="PPE65030.1"/>
    </source>
</evidence>
<dbReference type="EMBL" id="PSNX01000017">
    <property type="protein sequence ID" value="PPE65030.1"/>
    <property type="molecule type" value="Genomic_DNA"/>
</dbReference>